<comment type="caution">
    <text evidence="2">The sequence shown here is derived from an EMBL/GenBank/DDBJ whole genome shotgun (WGS) entry which is preliminary data.</text>
</comment>
<keyword evidence="1" id="KW-1133">Transmembrane helix</keyword>
<dbReference type="Proteomes" id="UP000253209">
    <property type="component" value="Unassembled WGS sequence"/>
</dbReference>
<proteinExistence type="predicted"/>
<evidence type="ECO:0000313" key="2">
    <source>
        <dbReference type="EMBL" id="RCH54481.1"/>
    </source>
</evidence>
<keyword evidence="1" id="KW-0812">Transmembrane</keyword>
<reference evidence="2 3" key="1">
    <citation type="submission" date="2018-05" db="EMBL/GenBank/DDBJ databases">
        <title>Mucilaginibacter hurinus sp. nov., isolated from briquette warehouse soil.</title>
        <authorList>
            <person name="Choi L."/>
        </authorList>
    </citation>
    <scope>NUCLEOTIDE SEQUENCE [LARGE SCALE GENOMIC DNA]</scope>
    <source>
        <strain evidence="2 3">ZR32</strain>
    </source>
</reference>
<dbReference type="OrthoDB" id="329514at2"/>
<dbReference type="EMBL" id="QGDC01000006">
    <property type="protein sequence ID" value="RCH54481.1"/>
    <property type="molecule type" value="Genomic_DNA"/>
</dbReference>
<keyword evidence="3" id="KW-1185">Reference proteome</keyword>
<dbReference type="RefSeq" id="WP_114005465.1">
    <property type="nucleotide sequence ID" value="NZ_QGDC01000006.1"/>
</dbReference>
<protein>
    <submittedName>
        <fullName evidence="2">Cytochrome B</fullName>
    </submittedName>
</protein>
<keyword evidence="1" id="KW-0472">Membrane</keyword>
<accession>A0A367GP99</accession>
<organism evidence="2 3">
    <name type="scientific">Mucilaginibacter hurinus</name>
    <dbReference type="NCBI Taxonomy" id="2201324"/>
    <lineage>
        <taxon>Bacteria</taxon>
        <taxon>Pseudomonadati</taxon>
        <taxon>Bacteroidota</taxon>
        <taxon>Sphingobacteriia</taxon>
        <taxon>Sphingobacteriales</taxon>
        <taxon>Sphingobacteriaceae</taxon>
        <taxon>Mucilaginibacter</taxon>
    </lineage>
</organism>
<feature type="transmembrane region" description="Helical" evidence="1">
    <location>
        <begin position="13"/>
        <end position="34"/>
    </location>
</feature>
<dbReference type="AlphaFoldDB" id="A0A367GP99"/>
<gene>
    <name evidence="2" type="ORF">DJ568_11700</name>
</gene>
<feature type="transmembrane region" description="Helical" evidence="1">
    <location>
        <begin position="46"/>
        <end position="67"/>
    </location>
</feature>
<evidence type="ECO:0000256" key="1">
    <source>
        <dbReference type="SAM" id="Phobius"/>
    </source>
</evidence>
<feature type="transmembrane region" description="Helical" evidence="1">
    <location>
        <begin position="120"/>
        <end position="138"/>
    </location>
</feature>
<evidence type="ECO:0000313" key="3">
    <source>
        <dbReference type="Proteomes" id="UP000253209"/>
    </source>
</evidence>
<sequence length="148" mass="16784">MELYTFFKQFHSGFRYIVLILVVLALVTAIAGWLGKKNYSEGNRKLNMFAMISAHIQFLLGLALYFVSPYVQFTSETMKNAETRYWTMEHVVMMFIAIVLLTVGHAKSKRASLPEGKHKTIALFYGLALIIVVVAIILSKRPFFGITA</sequence>
<name>A0A367GP99_9SPHI</name>
<feature type="transmembrane region" description="Helical" evidence="1">
    <location>
        <begin position="87"/>
        <end position="108"/>
    </location>
</feature>